<dbReference type="OrthoDB" id="39749at10239"/>
<evidence type="ECO:0000256" key="2">
    <source>
        <dbReference type="ARBA" id="ARBA00004385"/>
    </source>
</evidence>
<evidence type="ECO:0000256" key="8">
    <source>
        <dbReference type="ARBA" id="ARBA00023200"/>
    </source>
</evidence>
<proteinExistence type="predicted"/>
<feature type="transmembrane region" description="Helical" evidence="9">
    <location>
        <begin position="68"/>
        <end position="86"/>
    </location>
</feature>
<dbReference type="EMBL" id="KU980965">
    <property type="protein sequence ID" value="ANS71150.1"/>
    <property type="molecule type" value="Genomic_DNA"/>
</dbReference>
<keyword evidence="8" id="KW-1035">Host cytoplasm</keyword>
<reference evidence="10 11" key="1">
    <citation type="journal article" date="2016" name="J. Gen. Virol.">
        <title>Genomic characterization of a novel poxvirus from a flying fox: evidence for a new genus?</title>
        <authorList>
            <person name="O'Dea M.A."/>
            <person name="Tu S.L."/>
            <person name="Pang S."/>
            <person name="De Ridder T."/>
            <person name="Jackson B."/>
            <person name="Upton C."/>
        </authorList>
    </citation>
    <scope>NUCLEOTIDE SEQUENCE [LARGE SCALE GENOMIC DNA]</scope>
    <source>
        <strain evidence="10 11">Australia</strain>
    </source>
</reference>
<keyword evidence="11" id="KW-1185">Reference proteome</keyword>
<sequence length="91" mass="11033">MMNQVLIAKLNNIERQLQRDELFINAIEHYIIGNMVMVSKLLKLLLDIVFTIYVIIGLLIRFTYRNQWVLVFLILVMLFTWISDYFQKYFL</sequence>
<evidence type="ECO:0000256" key="9">
    <source>
        <dbReference type="SAM" id="Phobius"/>
    </source>
</evidence>
<feature type="transmembrane region" description="Helical" evidence="9">
    <location>
        <begin position="44"/>
        <end position="62"/>
    </location>
</feature>
<evidence type="ECO:0000256" key="6">
    <source>
        <dbReference type="ARBA" id="ARBA00022989"/>
    </source>
</evidence>
<dbReference type="GO" id="GO:0055036">
    <property type="term" value="C:virion membrane"/>
    <property type="evidence" value="ECO:0007669"/>
    <property type="project" value="UniProtKB-SubCell"/>
</dbReference>
<evidence type="ECO:0000313" key="11">
    <source>
        <dbReference type="Proteomes" id="UP000203626"/>
    </source>
</evidence>
<dbReference type="Proteomes" id="UP000203626">
    <property type="component" value="Segment"/>
</dbReference>
<evidence type="ECO:0000313" key="10">
    <source>
        <dbReference type="EMBL" id="ANS71150.1"/>
    </source>
</evidence>
<gene>
    <name evidence="10" type="ORF">PTPV-Aus-066</name>
</gene>
<keyword evidence="7 9" id="KW-0472">Membrane</keyword>
<protein>
    <submittedName>
        <fullName evidence="10">Crescent membrane/immature virion protein</fullName>
    </submittedName>
</protein>
<evidence type="ECO:0000256" key="4">
    <source>
        <dbReference type="ARBA" id="ARBA00022692"/>
    </source>
</evidence>
<dbReference type="GO" id="GO:0030430">
    <property type="term" value="C:host cell cytoplasm"/>
    <property type="evidence" value="ECO:0007669"/>
    <property type="project" value="UniProtKB-SubCell"/>
</dbReference>
<keyword evidence="4 9" id="KW-0812">Transmembrane</keyword>
<keyword evidence="5" id="KW-0946">Virion</keyword>
<name>A0A1B1MRJ9_9POXV</name>
<evidence type="ECO:0000256" key="3">
    <source>
        <dbReference type="ARBA" id="ARBA00022518"/>
    </source>
</evidence>
<accession>A0A1B1MRJ9</accession>
<comment type="subcellular location">
    <subcellularLocation>
        <location evidence="1">Host cytoplasm</location>
    </subcellularLocation>
    <subcellularLocation>
        <location evidence="2">Virion membrane</location>
        <topology evidence="2">Multi-pass membrane protein</topology>
    </subcellularLocation>
</comment>
<dbReference type="InterPro" id="IPR008447">
    <property type="entry name" value="Prot_L2"/>
</dbReference>
<dbReference type="KEGG" id="vg:28340393"/>
<evidence type="ECO:0000256" key="5">
    <source>
        <dbReference type="ARBA" id="ARBA00022844"/>
    </source>
</evidence>
<keyword evidence="6 9" id="KW-1133">Transmembrane helix</keyword>
<organism evidence="10 11">
    <name type="scientific">Pteropox virus</name>
    <dbReference type="NCBI Taxonomy" id="1873698"/>
    <lineage>
        <taxon>Viruses</taxon>
        <taxon>Varidnaviria</taxon>
        <taxon>Bamfordvirae</taxon>
        <taxon>Nucleocytoviricota</taxon>
        <taxon>Pokkesviricetes</taxon>
        <taxon>Chitovirales</taxon>
        <taxon>Poxviridae</taxon>
        <taxon>Chordopoxvirinae</taxon>
        <taxon>Pteropopoxvirus</taxon>
        <taxon>Pteropopoxvirus pteropox</taxon>
    </lineage>
</organism>
<dbReference type="Pfam" id="PF05803">
    <property type="entry name" value="Chordopox_L2"/>
    <property type="match status" value="1"/>
</dbReference>
<evidence type="ECO:0000256" key="7">
    <source>
        <dbReference type="ARBA" id="ARBA00023136"/>
    </source>
</evidence>
<keyword evidence="3" id="KW-0244">Early protein</keyword>
<dbReference type="GeneID" id="28340393"/>
<dbReference type="RefSeq" id="YP_009268781.1">
    <property type="nucleotide sequence ID" value="NC_030656.1"/>
</dbReference>
<evidence type="ECO:0000256" key="1">
    <source>
        <dbReference type="ARBA" id="ARBA00004192"/>
    </source>
</evidence>